<keyword evidence="2" id="KW-1185">Reference proteome</keyword>
<comment type="caution">
    <text evidence="1">The sequence shown here is derived from an EMBL/GenBank/DDBJ whole genome shotgun (WGS) entry which is preliminary data.</text>
</comment>
<protein>
    <submittedName>
        <fullName evidence="1">Uncharacterized protein</fullName>
    </submittedName>
</protein>
<accession>A0A314YXP8</accession>
<reference evidence="1 2" key="1">
    <citation type="submission" date="2018-02" db="EMBL/GenBank/DDBJ databases">
        <title>Draft genome of wild Prunus yedoensis var. nudiflora.</title>
        <authorList>
            <person name="Baek S."/>
            <person name="Kim J.-H."/>
            <person name="Choi K."/>
            <person name="Kim G.-B."/>
            <person name="Cho A."/>
            <person name="Jang H."/>
            <person name="Shin C.-H."/>
            <person name="Yu H.-J."/>
            <person name="Mun J.-H."/>
        </authorList>
    </citation>
    <scope>NUCLEOTIDE SEQUENCE [LARGE SCALE GENOMIC DNA]</scope>
    <source>
        <strain evidence="2">cv. Jeju island</strain>
        <tissue evidence="1">Leaf</tissue>
    </source>
</reference>
<sequence length="95" mass="10232">MVKKEREGEKVPELAVVFGFGVKVGGCGAIALWLETHDIRATVAKAVLARAVCEGENTNSVFSYPEQLVGKVRTFSAFSGSLPALLPRRSRLSLI</sequence>
<evidence type="ECO:0000313" key="2">
    <source>
        <dbReference type="Proteomes" id="UP000250321"/>
    </source>
</evidence>
<name>A0A314YXP8_PRUYE</name>
<organism evidence="1 2">
    <name type="scientific">Prunus yedoensis var. nudiflora</name>
    <dbReference type="NCBI Taxonomy" id="2094558"/>
    <lineage>
        <taxon>Eukaryota</taxon>
        <taxon>Viridiplantae</taxon>
        <taxon>Streptophyta</taxon>
        <taxon>Embryophyta</taxon>
        <taxon>Tracheophyta</taxon>
        <taxon>Spermatophyta</taxon>
        <taxon>Magnoliopsida</taxon>
        <taxon>eudicotyledons</taxon>
        <taxon>Gunneridae</taxon>
        <taxon>Pentapetalae</taxon>
        <taxon>rosids</taxon>
        <taxon>fabids</taxon>
        <taxon>Rosales</taxon>
        <taxon>Rosaceae</taxon>
        <taxon>Amygdaloideae</taxon>
        <taxon>Amygdaleae</taxon>
        <taxon>Prunus</taxon>
    </lineage>
</organism>
<evidence type="ECO:0000313" key="1">
    <source>
        <dbReference type="EMBL" id="PQQ11270.1"/>
    </source>
</evidence>
<dbReference type="AlphaFoldDB" id="A0A314YXP8"/>
<dbReference type="Proteomes" id="UP000250321">
    <property type="component" value="Unassembled WGS sequence"/>
</dbReference>
<gene>
    <name evidence="1" type="ORF">Pyn_02132</name>
</gene>
<dbReference type="EMBL" id="PJQY01000405">
    <property type="protein sequence ID" value="PQQ11270.1"/>
    <property type="molecule type" value="Genomic_DNA"/>
</dbReference>
<proteinExistence type="predicted"/>